<proteinExistence type="predicted"/>
<comment type="caution">
    <text evidence="1">The sequence shown here is derived from an EMBL/GenBank/DDBJ whole genome shotgun (WGS) entry which is preliminary data.</text>
</comment>
<evidence type="ECO:0000313" key="2">
    <source>
        <dbReference type="Proteomes" id="UP000276133"/>
    </source>
</evidence>
<name>A0A3M7T6R6_BRAPC</name>
<dbReference type="Proteomes" id="UP000276133">
    <property type="component" value="Unassembled WGS sequence"/>
</dbReference>
<dbReference type="EMBL" id="REGN01000180">
    <property type="protein sequence ID" value="RNA43754.1"/>
    <property type="molecule type" value="Genomic_DNA"/>
</dbReference>
<protein>
    <submittedName>
        <fullName evidence="1">Uncharacterized protein</fullName>
    </submittedName>
</protein>
<gene>
    <name evidence="1" type="ORF">BpHYR1_022720</name>
</gene>
<dbReference type="AlphaFoldDB" id="A0A3M7T6R6"/>
<accession>A0A3M7T6R6</accession>
<organism evidence="1 2">
    <name type="scientific">Brachionus plicatilis</name>
    <name type="common">Marine rotifer</name>
    <name type="synonym">Brachionus muelleri</name>
    <dbReference type="NCBI Taxonomy" id="10195"/>
    <lineage>
        <taxon>Eukaryota</taxon>
        <taxon>Metazoa</taxon>
        <taxon>Spiralia</taxon>
        <taxon>Gnathifera</taxon>
        <taxon>Rotifera</taxon>
        <taxon>Eurotatoria</taxon>
        <taxon>Monogononta</taxon>
        <taxon>Pseudotrocha</taxon>
        <taxon>Ploima</taxon>
        <taxon>Brachionidae</taxon>
        <taxon>Brachionus</taxon>
    </lineage>
</organism>
<keyword evidence="2" id="KW-1185">Reference proteome</keyword>
<sequence length="92" mass="10436">MKEYKNFVENVKKFYEQEKELVCPNRLRENSQVSAKKRPNWTNKDWAKLCVLRVQKGGCSVATARLACGGDLLGGPLCLAGRAFHSFILFQT</sequence>
<reference evidence="1 2" key="1">
    <citation type="journal article" date="2018" name="Sci. Rep.">
        <title>Genomic signatures of local adaptation to the degree of environmental predictability in rotifers.</title>
        <authorList>
            <person name="Franch-Gras L."/>
            <person name="Hahn C."/>
            <person name="Garcia-Roger E.M."/>
            <person name="Carmona M.J."/>
            <person name="Serra M."/>
            <person name="Gomez A."/>
        </authorList>
    </citation>
    <scope>NUCLEOTIDE SEQUENCE [LARGE SCALE GENOMIC DNA]</scope>
    <source>
        <strain evidence="1">HYR1</strain>
    </source>
</reference>
<evidence type="ECO:0000313" key="1">
    <source>
        <dbReference type="EMBL" id="RNA43754.1"/>
    </source>
</evidence>